<gene>
    <name evidence="2" type="ORF">BCF74_11652</name>
</gene>
<dbReference type="InterPro" id="IPR001387">
    <property type="entry name" value="Cro/C1-type_HTH"/>
</dbReference>
<organism evidence="2 3">
    <name type="scientific">Knoellia remsis</name>
    <dbReference type="NCBI Taxonomy" id="407159"/>
    <lineage>
        <taxon>Bacteria</taxon>
        <taxon>Bacillati</taxon>
        <taxon>Actinomycetota</taxon>
        <taxon>Actinomycetes</taxon>
        <taxon>Micrococcales</taxon>
        <taxon>Intrasporangiaceae</taxon>
        <taxon>Knoellia</taxon>
    </lineage>
</organism>
<protein>
    <submittedName>
        <fullName evidence="2">Transcriptional regulator with XRE-family HTH domain</fullName>
    </submittedName>
</protein>
<dbReference type="Pfam" id="PF01381">
    <property type="entry name" value="HTH_3"/>
    <property type="match status" value="1"/>
</dbReference>
<dbReference type="CDD" id="cd00093">
    <property type="entry name" value="HTH_XRE"/>
    <property type="match status" value="1"/>
</dbReference>
<comment type="caution">
    <text evidence="2">The sequence shown here is derived from an EMBL/GenBank/DDBJ whole genome shotgun (WGS) entry which is preliminary data.</text>
</comment>
<reference evidence="2 3" key="1">
    <citation type="submission" date="2018-03" db="EMBL/GenBank/DDBJ databases">
        <title>Genomic Encyclopedia of Archaeal and Bacterial Type Strains, Phase II (KMG-II): from individual species to whole genera.</title>
        <authorList>
            <person name="Goeker M."/>
        </authorList>
    </citation>
    <scope>NUCLEOTIDE SEQUENCE [LARGE SCALE GENOMIC DNA]</scope>
    <source>
        <strain evidence="2 3">ATCC BAA-1496</strain>
    </source>
</reference>
<evidence type="ECO:0000259" key="1">
    <source>
        <dbReference type="PROSITE" id="PS50943"/>
    </source>
</evidence>
<accession>A0A2T0UGQ7</accession>
<evidence type="ECO:0000313" key="2">
    <source>
        <dbReference type="EMBL" id="PRY57131.1"/>
    </source>
</evidence>
<dbReference type="GO" id="GO:0003677">
    <property type="term" value="F:DNA binding"/>
    <property type="evidence" value="ECO:0007669"/>
    <property type="project" value="InterPro"/>
</dbReference>
<dbReference type="InterPro" id="IPR010982">
    <property type="entry name" value="Lambda_DNA-bd_dom_sf"/>
</dbReference>
<dbReference type="AlphaFoldDB" id="A0A2T0UGQ7"/>
<dbReference type="Gene3D" id="1.10.260.40">
    <property type="entry name" value="lambda repressor-like DNA-binding domains"/>
    <property type="match status" value="1"/>
</dbReference>
<sequence>MARTVLRRARREQRLTQRELAERSGISQNVIARYESRQQQPSVAALERLVAACGLELGWTLTKRSGPGPDLRFPGPLGRRLTAQRERILQVLSEAGVSDPTIYGGVADGSEPVGCTVYIAVTPPAGRDRIGLMVASGHISLMLGAPVRVLPREEMLDYGYDASDGVPLIPPSDPQP</sequence>
<name>A0A2T0UGQ7_9MICO</name>
<feature type="domain" description="HTH cro/C1-type" evidence="1">
    <location>
        <begin position="6"/>
        <end position="61"/>
    </location>
</feature>
<dbReference type="SUPFAM" id="SSF47413">
    <property type="entry name" value="lambda repressor-like DNA-binding domains"/>
    <property type="match status" value="1"/>
</dbReference>
<evidence type="ECO:0000313" key="3">
    <source>
        <dbReference type="Proteomes" id="UP000237822"/>
    </source>
</evidence>
<dbReference type="PROSITE" id="PS50943">
    <property type="entry name" value="HTH_CROC1"/>
    <property type="match status" value="1"/>
</dbReference>
<keyword evidence="3" id="KW-1185">Reference proteome</keyword>
<dbReference type="EMBL" id="PVTI01000016">
    <property type="protein sequence ID" value="PRY57131.1"/>
    <property type="molecule type" value="Genomic_DNA"/>
</dbReference>
<proteinExistence type="predicted"/>
<dbReference type="Proteomes" id="UP000237822">
    <property type="component" value="Unassembled WGS sequence"/>
</dbReference>
<dbReference type="SMART" id="SM00530">
    <property type="entry name" value="HTH_XRE"/>
    <property type="match status" value="1"/>
</dbReference>